<proteinExistence type="predicted"/>
<evidence type="ECO:0000256" key="8">
    <source>
        <dbReference type="SAM" id="MobiDB-lite"/>
    </source>
</evidence>
<keyword evidence="6" id="KW-0539">Nucleus</keyword>
<dbReference type="InterPro" id="IPR036236">
    <property type="entry name" value="Znf_C2H2_sf"/>
</dbReference>
<keyword evidence="5" id="KW-0862">Zinc</keyword>
<evidence type="ECO:0000313" key="11">
    <source>
        <dbReference type="Proteomes" id="UP001479436"/>
    </source>
</evidence>
<dbReference type="PROSITE" id="PS00028">
    <property type="entry name" value="ZINC_FINGER_C2H2_1"/>
    <property type="match status" value="1"/>
</dbReference>
<evidence type="ECO:0000256" key="3">
    <source>
        <dbReference type="ARBA" id="ARBA00022737"/>
    </source>
</evidence>
<dbReference type="Proteomes" id="UP001479436">
    <property type="component" value="Unassembled WGS sequence"/>
</dbReference>
<keyword evidence="2" id="KW-0479">Metal-binding</keyword>
<keyword evidence="11" id="KW-1185">Reference proteome</keyword>
<dbReference type="Gene3D" id="3.30.160.60">
    <property type="entry name" value="Classic Zinc Finger"/>
    <property type="match status" value="2"/>
</dbReference>
<gene>
    <name evidence="10" type="ORF">K7432_002638</name>
</gene>
<keyword evidence="3" id="KW-0677">Repeat</keyword>
<organism evidence="10 11">
    <name type="scientific">Basidiobolus ranarum</name>
    <dbReference type="NCBI Taxonomy" id="34480"/>
    <lineage>
        <taxon>Eukaryota</taxon>
        <taxon>Fungi</taxon>
        <taxon>Fungi incertae sedis</taxon>
        <taxon>Zoopagomycota</taxon>
        <taxon>Entomophthoromycotina</taxon>
        <taxon>Basidiobolomycetes</taxon>
        <taxon>Basidiobolales</taxon>
        <taxon>Basidiobolaceae</taxon>
        <taxon>Basidiobolus</taxon>
    </lineage>
</organism>
<feature type="region of interest" description="Disordered" evidence="8">
    <location>
        <begin position="1"/>
        <end position="20"/>
    </location>
</feature>
<feature type="domain" description="C2H2-type" evidence="9">
    <location>
        <begin position="215"/>
        <end position="242"/>
    </location>
</feature>
<dbReference type="PANTHER" id="PTHR16515:SF49">
    <property type="entry name" value="GASTRULA ZINC FINGER PROTEIN XLCGF49.1-LIKE-RELATED"/>
    <property type="match status" value="1"/>
</dbReference>
<feature type="domain" description="C2H2-type" evidence="9">
    <location>
        <begin position="243"/>
        <end position="264"/>
    </location>
</feature>
<feature type="compositionally biased region" description="Polar residues" evidence="8">
    <location>
        <begin position="1"/>
        <end position="12"/>
    </location>
</feature>
<protein>
    <recommendedName>
        <fullName evidence="9">C2H2-type domain-containing protein</fullName>
    </recommendedName>
</protein>
<dbReference type="PROSITE" id="PS50157">
    <property type="entry name" value="ZINC_FINGER_C2H2_2"/>
    <property type="match status" value="2"/>
</dbReference>
<reference evidence="10 11" key="1">
    <citation type="submission" date="2023-04" db="EMBL/GenBank/DDBJ databases">
        <title>Genome of Basidiobolus ranarum AG-B5.</title>
        <authorList>
            <person name="Stajich J.E."/>
            <person name="Carter-House D."/>
            <person name="Gryganskyi A."/>
        </authorList>
    </citation>
    <scope>NUCLEOTIDE SEQUENCE [LARGE SCALE GENOMIC DNA]</scope>
    <source>
        <strain evidence="10 11">AG-B5</strain>
    </source>
</reference>
<evidence type="ECO:0000256" key="2">
    <source>
        <dbReference type="ARBA" id="ARBA00022723"/>
    </source>
</evidence>
<sequence length="283" mass="32142">MENLGISPSTTSFKKRKTSPCTDEYSNYYTIPKNYFDPGFFGPSVIPTPPLTPTDIPSNLSELAEKYPLFASRTTEVPSLYPSDLYASGSCIMANLIEYEPLGAADSPPNTQLPLLDITGSLAYSDEQDWVTPNVFAFLANPQDNLAHVPLYEPYYDLTPPLYTIPEESMLSYYPVNYLYHPQGHYLPSESSNGYYGFSETNEASYFCQSPSRPYQCGYCSRSFARKHDLRRHTRVHTGDRPYKCRSCNKAFSRIDALKRHLRMEVKCFKVLETGECFPNAYS</sequence>
<evidence type="ECO:0000256" key="1">
    <source>
        <dbReference type="ARBA" id="ARBA00004123"/>
    </source>
</evidence>
<evidence type="ECO:0000259" key="9">
    <source>
        <dbReference type="PROSITE" id="PS50157"/>
    </source>
</evidence>
<dbReference type="EMBL" id="JASJQH010006948">
    <property type="protein sequence ID" value="KAK9722484.1"/>
    <property type="molecule type" value="Genomic_DNA"/>
</dbReference>
<evidence type="ECO:0000256" key="7">
    <source>
        <dbReference type="PROSITE-ProRule" id="PRU00042"/>
    </source>
</evidence>
<dbReference type="SMART" id="SM00355">
    <property type="entry name" value="ZnF_C2H2"/>
    <property type="match status" value="2"/>
</dbReference>
<dbReference type="InterPro" id="IPR013087">
    <property type="entry name" value="Znf_C2H2_type"/>
</dbReference>
<comment type="subcellular location">
    <subcellularLocation>
        <location evidence="1">Nucleus</location>
    </subcellularLocation>
</comment>
<dbReference type="PANTHER" id="PTHR16515">
    <property type="entry name" value="PR DOMAIN ZINC FINGER PROTEIN"/>
    <property type="match status" value="1"/>
</dbReference>
<evidence type="ECO:0000256" key="4">
    <source>
        <dbReference type="ARBA" id="ARBA00022771"/>
    </source>
</evidence>
<evidence type="ECO:0000256" key="5">
    <source>
        <dbReference type="ARBA" id="ARBA00022833"/>
    </source>
</evidence>
<dbReference type="SUPFAM" id="SSF57667">
    <property type="entry name" value="beta-beta-alpha zinc fingers"/>
    <property type="match status" value="1"/>
</dbReference>
<name>A0ABR2W7I3_9FUNG</name>
<evidence type="ECO:0000256" key="6">
    <source>
        <dbReference type="ARBA" id="ARBA00023242"/>
    </source>
</evidence>
<dbReference type="InterPro" id="IPR050331">
    <property type="entry name" value="Zinc_finger"/>
</dbReference>
<comment type="caution">
    <text evidence="10">The sequence shown here is derived from an EMBL/GenBank/DDBJ whole genome shotgun (WGS) entry which is preliminary data.</text>
</comment>
<keyword evidence="4 7" id="KW-0863">Zinc-finger</keyword>
<dbReference type="Pfam" id="PF00096">
    <property type="entry name" value="zf-C2H2"/>
    <property type="match status" value="2"/>
</dbReference>
<accession>A0ABR2W7I3</accession>
<evidence type="ECO:0000313" key="10">
    <source>
        <dbReference type="EMBL" id="KAK9722484.1"/>
    </source>
</evidence>